<evidence type="ECO:0000256" key="11">
    <source>
        <dbReference type="ARBA" id="ARBA00023136"/>
    </source>
</evidence>
<evidence type="ECO:0000256" key="13">
    <source>
        <dbReference type="ARBA" id="ARBA00023170"/>
    </source>
</evidence>
<dbReference type="PROSITE" id="PS50835">
    <property type="entry name" value="IG_LIKE"/>
    <property type="match status" value="5"/>
</dbReference>
<feature type="domain" description="Ig-like" evidence="18">
    <location>
        <begin position="133"/>
        <end position="220"/>
    </location>
</feature>
<keyword evidence="7" id="KW-0677">Repeat</keyword>
<evidence type="ECO:0000313" key="19">
    <source>
        <dbReference type="Ensembl" id="ENSGACP00000026837.2"/>
    </source>
</evidence>
<keyword evidence="15" id="KW-0393">Immunoglobulin domain</keyword>
<evidence type="ECO:0000259" key="18">
    <source>
        <dbReference type="PROSITE" id="PS50835"/>
    </source>
</evidence>
<organism evidence="19 20">
    <name type="scientific">Gasterosteus aculeatus aculeatus</name>
    <name type="common">three-spined stickleback</name>
    <dbReference type="NCBI Taxonomy" id="481459"/>
    <lineage>
        <taxon>Eukaryota</taxon>
        <taxon>Metazoa</taxon>
        <taxon>Chordata</taxon>
        <taxon>Craniata</taxon>
        <taxon>Vertebrata</taxon>
        <taxon>Euteleostomi</taxon>
        <taxon>Actinopterygii</taxon>
        <taxon>Neopterygii</taxon>
        <taxon>Teleostei</taxon>
        <taxon>Neoteleostei</taxon>
        <taxon>Acanthomorphata</taxon>
        <taxon>Eupercaria</taxon>
        <taxon>Perciformes</taxon>
        <taxon>Cottioidei</taxon>
        <taxon>Gasterosteales</taxon>
        <taxon>Gasterosteidae</taxon>
        <taxon>Gasterosteus</taxon>
    </lineage>
</organism>
<feature type="domain" description="Ig-like" evidence="18">
    <location>
        <begin position="225"/>
        <end position="312"/>
    </location>
</feature>
<dbReference type="SMART" id="SM00406">
    <property type="entry name" value="IGv"/>
    <property type="match status" value="4"/>
</dbReference>
<evidence type="ECO:0000256" key="8">
    <source>
        <dbReference type="ARBA" id="ARBA00022782"/>
    </source>
</evidence>
<evidence type="ECO:0000256" key="7">
    <source>
        <dbReference type="ARBA" id="ARBA00022737"/>
    </source>
</evidence>
<dbReference type="PANTHER" id="PTHR10075">
    <property type="entry name" value="BASIGIN RELATED"/>
    <property type="match status" value="1"/>
</dbReference>
<dbReference type="InterPro" id="IPR003598">
    <property type="entry name" value="Ig_sub2"/>
</dbReference>
<sequence>MLLLLLHYLFNGTFTVFSRLGSRLRQEDFAPRIVEHPSDLIVSKGEPATLNCKAEGRPTPTVEWYKDGERVETDRDNPRSHRMLLPSGSLFFLRIIHGRRSKPDDGSYVCVARNYVGKAVSRNASLEVALLRDDFRQNPQDVVVAVGETASLECQPPRGHPEPTNFWRKDKARLDLKDDRITVRGGKLTISNTKKSDVGIYVCVAANMVGERESEKAQLSVFERPVFVQRPVNQVVLVDETVEFRCQVNGDPPPTLRWKKEDVDIPRGRYEIRHEKEDFLLRIKKASVSDQGTFTCVAENRVGKLEASAYLTIREAPQFVVRPRDQIVAQERTATFPCETRGKPQPTVFWQREGSQDLLFPNQPKQGDSRVSVSLNGELTISSVQRSDAGYYICQALTVAGSILAKAQLEVADALKGRPPPIIRQGPSNQTQALGGLSLLKCQASGDPEPTVTWRKNGVNLLGKDPRFSLLEHGSLQIQSTRLSDQGLYTCVATSSSGETSWSAYLDVRGSQ</sequence>
<dbReference type="Ensembl" id="ENSGACT00000026889.2">
    <property type="protein sequence ID" value="ENSGACP00000026837.2"/>
    <property type="gene ID" value="ENSGACG00000020312.2"/>
</dbReference>
<feature type="domain" description="Ig-like" evidence="18">
    <location>
        <begin position="421"/>
        <end position="507"/>
    </location>
</feature>
<evidence type="ECO:0000313" key="20">
    <source>
        <dbReference type="Proteomes" id="UP000007635"/>
    </source>
</evidence>
<keyword evidence="12" id="KW-1015">Disulfide bond</keyword>
<dbReference type="GeneTree" id="ENSGT00940000156324"/>
<dbReference type="Proteomes" id="UP000007635">
    <property type="component" value="Chromosome VII"/>
</dbReference>
<dbReference type="FunFam" id="2.60.40.10:FF:000053">
    <property type="entry name" value="Roundabout guidance receptor 1"/>
    <property type="match status" value="1"/>
</dbReference>
<dbReference type="InterPro" id="IPR007110">
    <property type="entry name" value="Ig-like_dom"/>
</dbReference>
<keyword evidence="4" id="KW-0597">Phosphoprotein</keyword>
<dbReference type="AlphaFoldDB" id="G3QAC1"/>
<keyword evidence="11" id="KW-0472">Membrane</keyword>
<feature type="domain" description="Ig-like" evidence="18">
    <location>
        <begin position="31"/>
        <end position="127"/>
    </location>
</feature>
<comment type="subcellular location">
    <subcellularLocation>
        <location evidence="1">Membrane</location>
        <topology evidence="1">Single-pass type I membrane protein</topology>
    </subcellularLocation>
</comment>
<evidence type="ECO:0000256" key="16">
    <source>
        <dbReference type="ARBA" id="ARBA00061206"/>
    </source>
</evidence>
<evidence type="ECO:0000256" key="4">
    <source>
        <dbReference type="ARBA" id="ARBA00022553"/>
    </source>
</evidence>
<evidence type="ECO:0000256" key="10">
    <source>
        <dbReference type="ARBA" id="ARBA00022989"/>
    </source>
</evidence>
<keyword evidence="2" id="KW-0217">Developmental protein</keyword>
<keyword evidence="6 17" id="KW-0732">Signal</keyword>
<evidence type="ECO:0000256" key="2">
    <source>
        <dbReference type="ARBA" id="ARBA00022473"/>
    </source>
</evidence>
<dbReference type="GO" id="GO:0030424">
    <property type="term" value="C:axon"/>
    <property type="evidence" value="ECO:0007669"/>
    <property type="project" value="TreeGrafter"/>
</dbReference>
<protein>
    <recommendedName>
        <fullName evidence="18">Ig-like domain-containing protein</fullName>
    </recommendedName>
</protein>
<keyword evidence="5" id="KW-0812">Transmembrane</keyword>
<dbReference type="GO" id="GO:0007156">
    <property type="term" value="P:homophilic cell adhesion via plasma membrane adhesion molecules"/>
    <property type="evidence" value="ECO:0007669"/>
    <property type="project" value="TreeGrafter"/>
</dbReference>
<dbReference type="GO" id="GO:0006935">
    <property type="term" value="P:chemotaxis"/>
    <property type="evidence" value="ECO:0007669"/>
    <property type="project" value="UniProtKB-KW"/>
</dbReference>
<dbReference type="InterPro" id="IPR036179">
    <property type="entry name" value="Ig-like_dom_sf"/>
</dbReference>
<dbReference type="InterPro" id="IPR013783">
    <property type="entry name" value="Ig-like_fold"/>
</dbReference>
<dbReference type="SUPFAM" id="SSF48726">
    <property type="entry name" value="Immunoglobulin"/>
    <property type="match status" value="5"/>
</dbReference>
<dbReference type="FunFam" id="2.60.40.10:FF:000008">
    <property type="entry name" value="roundabout homolog 2 isoform X2"/>
    <property type="match status" value="2"/>
</dbReference>
<feature type="signal peptide" evidence="17">
    <location>
        <begin position="1"/>
        <end position="15"/>
    </location>
</feature>
<evidence type="ECO:0000256" key="17">
    <source>
        <dbReference type="SAM" id="SignalP"/>
    </source>
</evidence>
<dbReference type="Pfam" id="PF13927">
    <property type="entry name" value="Ig_3"/>
    <property type="match status" value="2"/>
</dbReference>
<keyword evidence="20" id="KW-1185">Reference proteome</keyword>
<feature type="domain" description="Ig-like" evidence="18">
    <location>
        <begin position="317"/>
        <end position="412"/>
    </location>
</feature>
<keyword evidence="9" id="KW-0524">Neurogenesis</keyword>
<dbReference type="InterPro" id="IPR013098">
    <property type="entry name" value="Ig_I-set"/>
</dbReference>
<evidence type="ECO:0000256" key="14">
    <source>
        <dbReference type="ARBA" id="ARBA00023180"/>
    </source>
</evidence>
<keyword evidence="8" id="KW-0221">Differentiation</keyword>
<dbReference type="InterPro" id="IPR013106">
    <property type="entry name" value="Ig_V-set"/>
</dbReference>
<evidence type="ECO:0000256" key="6">
    <source>
        <dbReference type="ARBA" id="ARBA00022729"/>
    </source>
</evidence>
<keyword evidence="14" id="KW-0325">Glycoprotein</keyword>
<evidence type="ECO:0000256" key="5">
    <source>
        <dbReference type="ARBA" id="ARBA00022692"/>
    </source>
</evidence>
<dbReference type="InterPro" id="IPR003599">
    <property type="entry name" value="Ig_sub"/>
</dbReference>
<dbReference type="Pfam" id="PF07679">
    <property type="entry name" value="I-set"/>
    <property type="match status" value="3"/>
</dbReference>
<evidence type="ECO:0000256" key="1">
    <source>
        <dbReference type="ARBA" id="ARBA00004479"/>
    </source>
</evidence>
<keyword evidence="13" id="KW-0675">Receptor</keyword>
<evidence type="ECO:0000256" key="9">
    <source>
        <dbReference type="ARBA" id="ARBA00022902"/>
    </source>
</evidence>
<accession>G3QAC1</accession>
<dbReference type="Bgee" id="ENSGACG00000020312">
    <property type="expression patterns" value="Expressed in diencephalon and 2 other cell types or tissues"/>
</dbReference>
<evidence type="ECO:0000256" key="3">
    <source>
        <dbReference type="ARBA" id="ARBA00022500"/>
    </source>
</evidence>
<reference evidence="19 20" key="1">
    <citation type="journal article" date="2021" name="G3 (Bethesda)">
        <title>Improved contiguity of the threespine stickleback genome using long-read sequencing.</title>
        <authorList>
            <person name="Nath S."/>
            <person name="Shaw D.E."/>
            <person name="White M.A."/>
        </authorList>
    </citation>
    <scope>NUCLEOTIDE SEQUENCE [LARGE SCALE GENOMIC DNA]</scope>
    <source>
        <strain evidence="19 20">Lake Benthic</strain>
    </source>
</reference>
<reference evidence="19" key="2">
    <citation type="submission" date="2025-08" db="UniProtKB">
        <authorList>
            <consortium name="Ensembl"/>
        </authorList>
    </citation>
    <scope>IDENTIFICATION</scope>
</reference>
<dbReference type="PANTHER" id="PTHR10075:SF37">
    <property type="entry name" value="ROUNDABOUT HOMOLOG 3"/>
    <property type="match status" value="1"/>
</dbReference>
<dbReference type="Gene3D" id="2.60.40.10">
    <property type="entry name" value="Immunoglobulins"/>
    <property type="match status" value="5"/>
</dbReference>
<comment type="similarity">
    <text evidence="16">Belongs to the immunoglobulin superfamily. ROBO family.</text>
</comment>
<dbReference type="GO" id="GO:0005886">
    <property type="term" value="C:plasma membrane"/>
    <property type="evidence" value="ECO:0007669"/>
    <property type="project" value="TreeGrafter"/>
</dbReference>
<dbReference type="GO" id="GO:0007411">
    <property type="term" value="P:axon guidance"/>
    <property type="evidence" value="ECO:0007669"/>
    <property type="project" value="TreeGrafter"/>
</dbReference>
<evidence type="ECO:0000256" key="15">
    <source>
        <dbReference type="ARBA" id="ARBA00023319"/>
    </source>
</evidence>
<dbReference type="GO" id="GO:0098632">
    <property type="term" value="F:cell-cell adhesion mediator activity"/>
    <property type="evidence" value="ECO:0007669"/>
    <property type="project" value="TreeGrafter"/>
</dbReference>
<reference evidence="19" key="3">
    <citation type="submission" date="2025-09" db="UniProtKB">
        <authorList>
            <consortium name="Ensembl"/>
        </authorList>
    </citation>
    <scope>IDENTIFICATION</scope>
</reference>
<dbReference type="FunFam" id="2.60.40.10:FF:000026">
    <property type="entry name" value="roundabout homolog 2 isoform X1"/>
    <property type="match status" value="1"/>
</dbReference>
<dbReference type="SMART" id="SM00409">
    <property type="entry name" value="IG"/>
    <property type="match status" value="5"/>
</dbReference>
<keyword evidence="3" id="KW-0145">Chemotaxis</keyword>
<dbReference type="CDD" id="cd07693">
    <property type="entry name" value="IgC_1_Robo"/>
    <property type="match status" value="1"/>
</dbReference>
<feature type="chain" id="PRO_5043343590" description="Ig-like domain-containing protein" evidence="17">
    <location>
        <begin position="16"/>
        <end position="512"/>
    </location>
</feature>
<keyword evidence="10" id="KW-1133">Transmembrane helix</keyword>
<proteinExistence type="inferred from homology"/>
<dbReference type="GO" id="GO:0070593">
    <property type="term" value="P:dendrite self-avoidance"/>
    <property type="evidence" value="ECO:0007669"/>
    <property type="project" value="TreeGrafter"/>
</dbReference>
<name>G3QAC1_GASAC</name>
<dbReference type="FunFam" id="2.60.40.10:FF:000043">
    <property type="entry name" value="roundabout homolog 2 isoform X2"/>
    <property type="match status" value="1"/>
</dbReference>
<evidence type="ECO:0000256" key="12">
    <source>
        <dbReference type="ARBA" id="ARBA00023157"/>
    </source>
</evidence>
<dbReference type="SMART" id="SM00408">
    <property type="entry name" value="IGc2"/>
    <property type="match status" value="5"/>
</dbReference>